<organism evidence="1 2">
    <name type="scientific">Acaulospora morrowiae</name>
    <dbReference type="NCBI Taxonomy" id="94023"/>
    <lineage>
        <taxon>Eukaryota</taxon>
        <taxon>Fungi</taxon>
        <taxon>Fungi incertae sedis</taxon>
        <taxon>Mucoromycota</taxon>
        <taxon>Glomeromycotina</taxon>
        <taxon>Glomeromycetes</taxon>
        <taxon>Diversisporales</taxon>
        <taxon>Acaulosporaceae</taxon>
        <taxon>Acaulospora</taxon>
    </lineage>
</organism>
<protein>
    <submittedName>
        <fullName evidence="1">1740_t:CDS:1</fullName>
    </submittedName>
</protein>
<gene>
    <name evidence="1" type="ORF">AMORRO_LOCUS8825</name>
</gene>
<accession>A0A9N9GTD9</accession>
<keyword evidence="2" id="KW-1185">Reference proteome</keyword>
<evidence type="ECO:0000313" key="2">
    <source>
        <dbReference type="Proteomes" id="UP000789342"/>
    </source>
</evidence>
<dbReference type="AlphaFoldDB" id="A0A9N9GTD9"/>
<reference evidence="1" key="1">
    <citation type="submission" date="2021-06" db="EMBL/GenBank/DDBJ databases">
        <authorList>
            <person name="Kallberg Y."/>
            <person name="Tangrot J."/>
            <person name="Rosling A."/>
        </authorList>
    </citation>
    <scope>NUCLEOTIDE SEQUENCE</scope>
    <source>
        <strain evidence="1">CL551</strain>
    </source>
</reference>
<comment type="caution">
    <text evidence="1">The sequence shown here is derived from an EMBL/GenBank/DDBJ whole genome shotgun (WGS) entry which is preliminary data.</text>
</comment>
<dbReference type="OrthoDB" id="269872at2759"/>
<dbReference type="EMBL" id="CAJVPV010007963">
    <property type="protein sequence ID" value="CAG8624888.1"/>
    <property type="molecule type" value="Genomic_DNA"/>
</dbReference>
<sequence>PDVRLWEDKCALVADDNGTVFHSRIAYLASKYLLKKKYRISHNKITKDILHNDNIRTSAPHIVMEIGGGHQVKKVINDLKKYGFGCTEIWKDAMNKERCIVARI</sequence>
<dbReference type="Proteomes" id="UP000789342">
    <property type="component" value="Unassembled WGS sequence"/>
</dbReference>
<evidence type="ECO:0000313" key="1">
    <source>
        <dbReference type="EMBL" id="CAG8624888.1"/>
    </source>
</evidence>
<proteinExistence type="predicted"/>
<dbReference type="Gene3D" id="3.40.50.150">
    <property type="entry name" value="Vaccinia Virus protein VP39"/>
    <property type="match status" value="1"/>
</dbReference>
<feature type="non-terminal residue" evidence="1">
    <location>
        <position position="1"/>
    </location>
</feature>
<dbReference type="InterPro" id="IPR029063">
    <property type="entry name" value="SAM-dependent_MTases_sf"/>
</dbReference>
<name>A0A9N9GTD9_9GLOM</name>